<name>A0A402A704_9CHLR</name>
<keyword evidence="16" id="KW-1185">Reference proteome</keyword>
<keyword evidence="8 13" id="KW-0862">Zinc</keyword>
<keyword evidence="13" id="KW-0963">Cytoplasm</keyword>
<dbReference type="Gene3D" id="3.90.226.10">
    <property type="entry name" value="2-enoyl-CoA Hydratase, Chain A, domain 1"/>
    <property type="match status" value="1"/>
</dbReference>
<dbReference type="GO" id="GO:0003989">
    <property type="term" value="F:acetyl-CoA carboxylase activity"/>
    <property type="evidence" value="ECO:0007669"/>
    <property type="project" value="InterPro"/>
</dbReference>
<dbReference type="Pfam" id="PF01039">
    <property type="entry name" value="Carboxyl_trans"/>
    <property type="match status" value="1"/>
</dbReference>
<dbReference type="EMBL" id="BIFR01000002">
    <property type="protein sequence ID" value="GCE14913.1"/>
    <property type="molecule type" value="Genomic_DNA"/>
</dbReference>
<evidence type="ECO:0000256" key="12">
    <source>
        <dbReference type="ARBA" id="ARBA00025280"/>
    </source>
</evidence>
<dbReference type="SUPFAM" id="SSF52096">
    <property type="entry name" value="ClpP/crotonase"/>
    <property type="match status" value="1"/>
</dbReference>
<keyword evidence="3 13" id="KW-0808">Transferase</keyword>
<dbReference type="InterPro" id="IPR011762">
    <property type="entry name" value="COA_CT_N"/>
</dbReference>
<keyword evidence="5 13" id="KW-0547">Nucleotide-binding</keyword>
<sequence length="285" mass="31380">MNQLMATPSVLMKHEESRAVQLENILIKCPGCKTIHYKRDYERNLKVCPHCNHHFRLSAHERIQLLTDPESFIEVDADIISADPLTFVSQAQSYAEKLTKERQKGNINESVIIGHATIDQLPLALAVMDFQFIGGSMGAAVGEKITRAIEIGLARHIPVLIVSTSGGARMQEGIYSLMQMAKTSAALARLGEAKLPYFSLLTDPTTGGVTASFATLGDVIIAEPGALICFAGPRVIEQFMHIQLPKDAATAEFLYKHGLIDEVVPRHQLRQFLARLLHLYAHASS</sequence>
<keyword evidence="7 13" id="KW-0276">Fatty acid metabolism</keyword>
<comment type="cofactor">
    <cofactor evidence="13">
        <name>Zn(2+)</name>
        <dbReference type="ChEBI" id="CHEBI:29105"/>
    </cofactor>
    <text evidence="13">Binds 1 zinc ion per subunit.</text>
</comment>
<dbReference type="GO" id="GO:0006633">
    <property type="term" value="P:fatty acid biosynthetic process"/>
    <property type="evidence" value="ECO:0007669"/>
    <property type="project" value="UniProtKB-KW"/>
</dbReference>
<dbReference type="HAMAP" id="MF_01395">
    <property type="entry name" value="AcetylCoA_CT_beta"/>
    <property type="match status" value="1"/>
</dbReference>
<evidence type="ECO:0000259" key="14">
    <source>
        <dbReference type="PROSITE" id="PS50980"/>
    </source>
</evidence>
<dbReference type="GO" id="GO:0009317">
    <property type="term" value="C:acetyl-CoA carboxylase complex"/>
    <property type="evidence" value="ECO:0007669"/>
    <property type="project" value="InterPro"/>
</dbReference>
<evidence type="ECO:0000256" key="10">
    <source>
        <dbReference type="ARBA" id="ARBA00023098"/>
    </source>
</evidence>
<dbReference type="InterPro" id="IPR029045">
    <property type="entry name" value="ClpP/crotonase-like_dom_sf"/>
</dbReference>
<evidence type="ECO:0000256" key="6">
    <source>
        <dbReference type="ARBA" id="ARBA00022771"/>
    </source>
</evidence>
<dbReference type="GO" id="GO:0005524">
    <property type="term" value="F:ATP binding"/>
    <property type="evidence" value="ECO:0007669"/>
    <property type="project" value="UniProtKB-KW"/>
</dbReference>
<evidence type="ECO:0000256" key="7">
    <source>
        <dbReference type="ARBA" id="ARBA00022832"/>
    </source>
</evidence>
<dbReference type="GO" id="GO:0016743">
    <property type="term" value="F:carboxyl- or carbamoyltransferase activity"/>
    <property type="evidence" value="ECO:0007669"/>
    <property type="project" value="UniProtKB-UniRule"/>
</dbReference>
<dbReference type="Proteomes" id="UP000287352">
    <property type="component" value="Unassembled WGS sequence"/>
</dbReference>
<comment type="subcellular location">
    <subcellularLocation>
        <location evidence="1 13">Cytoplasm</location>
    </subcellularLocation>
</comment>
<dbReference type="Pfam" id="PF17848">
    <property type="entry name" value="Zn_ribbon_ACC"/>
    <property type="match status" value="1"/>
</dbReference>
<comment type="catalytic activity">
    <reaction evidence="13">
        <text>N(6)-carboxybiotinyl-L-lysyl-[protein] + acetyl-CoA = N(6)-biotinyl-L-lysyl-[protein] + malonyl-CoA</text>
        <dbReference type="Rhea" id="RHEA:54728"/>
        <dbReference type="Rhea" id="RHEA-COMP:10505"/>
        <dbReference type="Rhea" id="RHEA-COMP:10506"/>
        <dbReference type="ChEBI" id="CHEBI:57288"/>
        <dbReference type="ChEBI" id="CHEBI:57384"/>
        <dbReference type="ChEBI" id="CHEBI:83144"/>
        <dbReference type="ChEBI" id="CHEBI:83145"/>
        <dbReference type="EC" id="2.1.3.15"/>
    </reaction>
</comment>
<comment type="caution">
    <text evidence="15">The sequence shown here is derived from an EMBL/GenBank/DDBJ whole genome shotgun (WGS) entry which is preliminary data.</text>
</comment>
<comment type="subunit">
    <text evidence="13">Acetyl-CoA carboxylase is a heterohexamer composed of biotin carboxyl carrier protein (AccB), biotin carboxylase (AccC) and two subunits each of ACCase subunit alpha (AccA) and ACCase subunit beta (AccD).</text>
</comment>
<dbReference type="EC" id="2.1.3.15" evidence="13"/>
<protein>
    <recommendedName>
        <fullName evidence="13">Acetyl-coenzyme A carboxylase carboxyl transferase subunit beta</fullName>
        <shortName evidence="13">ACCase subunit beta</shortName>
        <shortName evidence="13">Acetyl-CoA carboxylase carboxyltransferase subunit beta</shortName>
        <ecNumber evidence="13">2.1.3.15</ecNumber>
    </recommendedName>
</protein>
<keyword evidence="9 13" id="KW-0067">ATP-binding</keyword>
<feature type="zinc finger region" description="C4-type" evidence="13">
    <location>
        <begin position="29"/>
        <end position="51"/>
    </location>
</feature>
<evidence type="ECO:0000313" key="15">
    <source>
        <dbReference type="EMBL" id="GCE14913.1"/>
    </source>
</evidence>
<dbReference type="PRINTS" id="PR01070">
    <property type="entry name" value="ACCCTRFRASEB"/>
</dbReference>
<dbReference type="InterPro" id="IPR041010">
    <property type="entry name" value="Znf-ACC"/>
</dbReference>
<dbReference type="PANTHER" id="PTHR42995:SF5">
    <property type="entry name" value="ACETYL-COENZYME A CARBOXYLASE CARBOXYL TRANSFERASE SUBUNIT BETA, CHLOROPLASTIC"/>
    <property type="match status" value="1"/>
</dbReference>
<keyword evidence="6 13" id="KW-0863">Zinc-finger</keyword>
<dbReference type="PROSITE" id="PS50980">
    <property type="entry name" value="COA_CT_NTER"/>
    <property type="match status" value="1"/>
</dbReference>
<dbReference type="InterPro" id="IPR034733">
    <property type="entry name" value="AcCoA_carboxyl_beta"/>
</dbReference>
<evidence type="ECO:0000256" key="9">
    <source>
        <dbReference type="ARBA" id="ARBA00022840"/>
    </source>
</evidence>
<evidence type="ECO:0000256" key="2">
    <source>
        <dbReference type="ARBA" id="ARBA00022516"/>
    </source>
</evidence>
<accession>A0A402A704</accession>
<reference evidence="16" key="1">
    <citation type="submission" date="2018-12" db="EMBL/GenBank/DDBJ databases">
        <title>Tengunoibacter tsumagoiensis gen. nov., sp. nov., Dictyobacter kobayashii sp. nov., D. alpinus sp. nov., and D. joshuensis sp. nov. and description of Dictyobacteraceae fam. nov. within the order Ktedonobacterales isolated from Tengu-no-mugimeshi.</title>
        <authorList>
            <person name="Wang C.M."/>
            <person name="Zheng Y."/>
            <person name="Sakai Y."/>
            <person name="Toyoda A."/>
            <person name="Minakuchi Y."/>
            <person name="Abe K."/>
            <person name="Yokota A."/>
            <person name="Yabe S."/>
        </authorList>
    </citation>
    <scope>NUCLEOTIDE SEQUENCE [LARGE SCALE GENOMIC DNA]</scope>
    <source>
        <strain evidence="16">Uno3</strain>
    </source>
</reference>
<feature type="binding site" evidence="13">
    <location>
        <position position="48"/>
    </location>
    <ligand>
        <name>Zn(2+)</name>
        <dbReference type="ChEBI" id="CHEBI:29105"/>
    </ligand>
</feature>
<organism evidence="15 16">
    <name type="scientific">Tengunoibacter tsumagoiensis</name>
    <dbReference type="NCBI Taxonomy" id="2014871"/>
    <lineage>
        <taxon>Bacteria</taxon>
        <taxon>Bacillati</taxon>
        <taxon>Chloroflexota</taxon>
        <taxon>Ktedonobacteria</taxon>
        <taxon>Ktedonobacterales</taxon>
        <taxon>Dictyobacteraceae</taxon>
        <taxon>Tengunoibacter</taxon>
    </lineage>
</organism>
<keyword evidence="4 13" id="KW-0479">Metal-binding</keyword>
<dbReference type="PANTHER" id="PTHR42995">
    <property type="entry name" value="ACETYL-COENZYME A CARBOXYLASE CARBOXYL TRANSFERASE SUBUNIT BETA, CHLOROPLASTIC"/>
    <property type="match status" value="1"/>
</dbReference>
<comment type="similarity">
    <text evidence="13">Belongs to the AccD/PCCB family.</text>
</comment>
<comment type="function">
    <text evidence="12 13">Component of the acetyl coenzyme A carboxylase (ACC) complex. Biotin carboxylase (BC) catalyzes the carboxylation of biotin on its carrier protein (BCCP) and then the CO(2) group is transferred by the transcarboxylase to acetyl-CoA to form malonyl-CoA.</text>
</comment>
<dbReference type="NCBIfam" id="TIGR00515">
    <property type="entry name" value="accD"/>
    <property type="match status" value="1"/>
</dbReference>
<feature type="binding site" evidence="13">
    <location>
        <position position="29"/>
    </location>
    <ligand>
        <name>Zn(2+)</name>
        <dbReference type="ChEBI" id="CHEBI:29105"/>
    </ligand>
</feature>
<evidence type="ECO:0000256" key="11">
    <source>
        <dbReference type="ARBA" id="ARBA00023160"/>
    </source>
</evidence>
<feature type="binding site" evidence="13">
    <location>
        <position position="51"/>
    </location>
    <ligand>
        <name>Zn(2+)</name>
        <dbReference type="ChEBI" id="CHEBI:29105"/>
    </ligand>
</feature>
<evidence type="ECO:0000256" key="3">
    <source>
        <dbReference type="ARBA" id="ARBA00022679"/>
    </source>
</evidence>
<feature type="domain" description="CoA carboxyltransferase N-terminal" evidence="14">
    <location>
        <begin position="25"/>
        <end position="285"/>
    </location>
</feature>
<gene>
    <name evidence="15" type="primary">accD_2</name>
    <name evidence="13" type="synonym">accD</name>
    <name evidence="15" type="ORF">KTT_47720</name>
</gene>
<comment type="pathway">
    <text evidence="13">Lipid metabolism; malonyl-CoA biosynthesis; malonyl-CoA from acetyl-CoA: step 1/1.</text>
</comment>
<proteinExistence type="inferred from homology"/>
<feature type="binding site" evidence="13">
    <location>
        <position position="32"/>
    </location>
    <ligand>
        <name>Zn(2+)</name>
        <dbReference type="ChEBI" id="CHEBI:29105"/>
    </ligand>
</feature>
<evidence type="ECO:0000256" key="8">
    <source>
        <dbReference type="ARBA" id="ARBA00022833"/>
    </source>
</evidence>
<dbReference type="AlphaFoldDB" id="A0A402A704"/>
<keyword evidence="10 13" id="KW-0443">Lipid metabolism</keyword>
<dbReference type="GO" id="GO:2001295">
    <property type="term" value="P:malonyl-CoA biosynthetic process"/>
    <property type="evidence" value="ECO:0007669"/>
    <property type="project" value="UniProtKB-UniRule"/>
</dbReference>
<keyword evidence="2 13" id="KW-0444">Lipid biosynthesis</keyword>
<evidence type="ECO:0000256" key="4">
    <source>
        <dbReference type="ARBA" id="ARBA00022723"/>
    </source>
</evidence>
<evidence type="ECO:0000313" key="16">
    <source>
        <dbReference type="Proteomes" id="UP000287352"/>
    </source>
</evidence>
<dbReference type="UniPathway" id="UPA00655">
    <property type="reaction ID" value="UER00711"/>
</dbReference>
<dbReference type="GO" id="GO:0008270">
    <property type="term" value="F:zinc ion binding"/>
    <property type="evidence" value="ECO:0007669"/>
    <property type="project" value="UniProtKB-UniRule"/>
</dbReference>
<evidence type="ECO:0000256" key="1">
    <source>
        <dbReference type="ARBA" id="ARBA00004496"/>
    </source>
</evidence>
<dbReference type="RefSeq" id="WP_218028984.1">
    <property type="nucleotide sequence ID" value="NZ_BIFR01000002.1"/>
</dbReference>
<evidence type="ECO:0000256" key="5">
    <source>
        <dbReference type="ARBA" id="ARBA00022741"/>
    </source>
</evidence>
<evidence type="ECO:0000256" key="13">
    <source>
        <dbReference type="HAMAP-Rule" id="MF_01395"/>
    </source>
</evidence>
<dbReference type="InterPro" id="IPR000438">
    <property type="entry name" value="Acetyl_CoA_COase_Trfase_b_su"/>
</dbReference>
<keyword evidence="11 13" id="KW-0275">Fatty acid biosynthesis</keyword>